<evidence type="ECO:0000256" key="1">
    <source>
        <dbReference type="SAM" id="MobiDB-lite"/>
    </source>
</evidence>
<dbReference type="EMBL" id="SMJW01000542">
    <property type="protein sequence ID" value="TDC00462.1"/>
    <property type="molecule type" value="Genomic_DNA"/>
</dbReference>
<protein>
    <submittedName>
        <fullName evidence="2">Uncharacterized protein</fullName>
    </submittedName>
</protein>
<organism evidence="2 3">
    <name type="scientific">Actinomadura bangladeshensis</name>
    <dbReference type="NCBI Taxonomy" id="453573"/>
    <lineage>
        <taxon>Bacteria</taxon>
        <taxon>Bacillati</taxon>
        <taxon>Actinomycetota</taxon>
        <taxon>Actinomycetes</taxon>
        <taxon>Streptosporangiales</taxon>
        <taxon>Thermomonosporaceae</taxon>
        <taxon>Actinomadura</taxon>
    </lineage>
</organism>
<sequence length="140" mass="15565">MNSQTPCNPSIADVRQAGALQLDLDIDRALDELRRSFPGLCMWHGEFSGSLWALLPDRLVEAKTATDLARQLYGILGRPQPRPVRRPSTPSTRRPDGTWNVSTRTPARRTTSTRRSPLLGRLVIGVLRAAKMSAWPIPLV</sequence>
<dbReference type="RefSeq" id="WP_131945439.1">
    <property type="nucleotide sequence ID" value="NZ_BAAAMX010000035.1"/>
</dbReference>
<dbReference type="Proteomes" id="UP000295431">
    <property type="component" value="Unassembled WGS sequence"/>
</dbReference>
<reference evidence="2 3" key="1">
    <citation type="submission" date="2019-03" db="EMBL/GenBank/DDBJ databases">
        <title>Draft genome sequences of novel Actinobacteria.</title>
        <authorList>
            <person name="Sahin N."/>
            <person name="Ay H."/>
            <person name="Saygin H."/>
        </authorList>
    </citation>
    <scope>NUCLEOTIDE SEQUENCE [LARGE SCALE GENOMIC DNA]</scope>
    <source>
        <strain evidence="2 3">DSM 45347</strain>
    </source>
</reference>
<accession>A0A4R4N2X2</accession>
<comment type="caution">
    <text evidence="2">The sequence shown here is derived from an EMBL/GenBank/DDBJ whole genome shotgun (WGS) entry which is preliminary data.</text>
</comment>
<dbReference type="AlphaFoldDB" id="A0A4R4N2X2"/>
<keyword evidence="3" id="KW-1185">Reference proteome</keyword>
<evidence type="ECO:0000313" key="2">
    <source>
        <dbReference type="EMBL" id="TDC00462.1"/>
    </source>
</evidence>
<gene>
    <name evidence="2" type="ORF">E1284_40720</name>
</gene>
<name>A0A4R4N2X2_9ACTN</name>
<dbReference type="OrthoDB" id="3474657at2"/>
<feature type="region of interest" description="Disordered" evidence="1">
    <location>
        <begin position="76"/>
        <end position="113"/>
    </location>
</feature>
<feature type="compositionally biased region" description="Low complexity" evidence="1">
    <location>
        <begin position="102"/>
        <end position="113"/>
    </location>
</feature>
<evidence type="ECO:0000313" key="3">
    <source>
        <dbReference type="Proteomes" id="UP000295431"/>
    </source>
</evidence>
<proteinExistence type="predicted"/>